<gene>
    <name evidence="4" type="ORF">RGQ13_09405</name>
</gene>
<keyword evidence="5" id="KW-1185">Reference proteome</keyword>
<dbReference type="InterPro" id="IPR002821">
    <property type="entry name" value="Hydantoinase_A"/>
</dbReference>
<organism evidence="4 5">
    <name type="scientific">Thalassotalea psychrophila</name>
    <dbReference type="NCBI Taxonomy" id="3065647"/>
    <lineage>
        <taxon>Bacteria</taxon>
        <taxon>Pseudomonadati</taxon>
        <taxon>Pseudomonadota</taxon>
        <taxon>Gammaproteobacteria</taxon>
        <taxon>Alteromonadales</taxon>
        <taxon>Colwelliaceae</taxon>
        <taxon>Thalassotalea</taxon>
    </lineage>
</organism>
<proteinExistence type="predicted"/>
<feature type="domain" description="Hydantoinase/oxoprolinase N-terminal" evidence="2">
    <location>
        <begin position="3"/>
        <end position="191"/>
    </location>
</feature>
<dbReference type="InterPro" id="IPR049517">
    <property type="entry name" value="ACX-like_C"/>
</dbReference>
<dbReference type="PANTHER" id="PTHR11365">
    <property type="entry name" value="5-OXOPROLINASE RELATED"/>
    <property type="match status" value="1"/>
</dbReference>
<sequence>MKRIAVDIGGTFTDCFICWEDKFLQTKALTSHQNLALGFNEAIDNACAELEISRQKLLAEVDSVRYATTLGTNALIERNGPRVGLLTTFGFDSTVPLSRGRGYSEGLPDEEAKDLSRATRPDPLVPIKYIRTVKERVDYRGKVLMDLQEEQTRTAIRELVDLGVQAIVVATINSVENPTHELRVQEIFEEEYPPEMLGSIPMILSHQVVGRKGEYVRTSSSIVDAYLHSTMYFAMSSLEQNLRENGYTKPMLLVHNSGGMAQLNSTDALQTVHSGPVAGIHAAEELSKQSNMDNIVCGDMGGTSFDIGIITKGGEKHYDFNPVVDRWLVTVPMVHLVTLGAGGGSIAKYDSVFNTVKVGPMSAGSDPGPAAYDRGGMNPTVTDADLLLGYLDTKNYANGYIKLNMRRTYQALEDICDELDIEEIEAAKFIKSNADGEMASGLTQELNRQGYKAEDFVFLAYGGNGPLHACGIAERAGINRVLAPPYSSVFSACGGAGLNQMHIHEKNVSYPFFHKNLQAIFSDFDGFNSIVEELEVKGRNDLIRQGISEEQIKYRVELDMRYSIQKMEVSVVAPKTRLESSTDVIQLIETMNADFGSRYGEEIVSPESGVWVGTVRVVSWVELPALKFEDMTPPTTKISTPKPVAYRDCHFVGLEGAQKTPIYDGLALQPGVVIEGPAVVNPGATTYLVEPGWRLESAAQGAVWLLKQ</sequence>
<dbReference type="Pfam" id="PF05378">
    <property type="entry name" value="Hydant_A_N"/>
    <property type="match status" value="1"/>
</dbReference>
<feature type="domain" description="Hydantoinase A/oxoprolinase" evidence="1">
    <location>
        <begin position="217"/>
        <end position="496"/>
    </location>
</feature>
<dbReference type="PANTHER" id="PTHR11365:SF23">
    <property type="entry name" value="HYPOTHETICAL 5-OXOPROLINASE (EUROFUNG)-RELATED"/>
    <property type="match status" value="1"/>
</dbReference>
<evidence type="ECO:0000259" key="1">
    <source>
        <dbReference type="Pfam" id="PF01968"/>
    </source>
</evidence>
<evidence type="ECO:0000259" key="3">
    <source>
        <dbReference type="Pfam" id="PF19278"/>
    </source>
</evidence>
<accession>A0ABY9TZ52</accession>
<dbReference type="Pfam" id="PF01968">
    <property type="entry name" value="Hydantoinase_A"/>
    <property type="match status" value="1"/>
</dbReference>
<name>A0ABY9TZ52_9GAMM</name>
<dbReference type="RefSeq" id="WP_348393296.1">
    <property type="nucleotide sequence ID" value="NZ_CP134145.1"/>
</dbReference>
<dbReference type="InterPro" id="IPR045079">
    <property type="entry name" value="Oxoprolinase-like"/>
</dbReference>
<reference evidence="5" key="1">
    <citation type="submission" date="2023-09" db="EMBL/GenBank/DDBJ databases">
        <authorList>
            <person name="Li S."/>
            <person name="Li X."/>
            <person name="Zhang C."/>
            <person name="Zhao Z."/>
        </authorList>
    </citation>
    <scope>NUCLEOTIDE SEQUENCE [LARGE SCALE GENOMIC DNA]</scope>
    <source>
        <strain evidence="5">SQ149</strain>
    </source>
</reference>
<dbReference type="InterPro" id="IPR008040">
    <property type="entry name" value="Hydant_A_N"/>
</dbReference>
<evidence type="ECO:0000313" key="4">
    <source>
        <dbReference type="EMBL" id="WNC74189.1"/>
    </source>
</evidence>
<dbReference type="Pfam" id="PF19278">
    <property type="entry name" value="Hydant_A_C"/>
    <property type="match status" value="1"/>
</dbReference>
<evidence type="ECO:0000259" key="2">
    <source>
        <dbReference type="Pfam" id="PF05378"/>
    </source>
</evidence>
<dbReference type="EMBL" id="CP134145">
    <property type="protein sequence ID" value="WNC74189.1"/>
    <property type="molecule type" value="Genomic_DNA"/>
</dbReference>
<dbReference type="Proteomes" id="UP001258994">
    <property type="component" value="Chromosome"/>
</dbReference>
<feature type="domain" description="Acetophenone carboxylase-like C-terminal" evidence="3">
    <location>
        <begin position="528"/>
        <end position="694"/>
    </location>
</feature>
<evidence type="ECO:0000313" key="5">
    <source>
        <dbReference type="Proteomes" id="UP001258994"/>
    </source>
</evidence>
<protein>
    <submittedName>
        <fullName evidence="4">Hydantoinase/oxoprolinase family protein</fullName>
    </submittedName>
</protein>